<dbReference type="Gene3D" id="1.25.10.10">
    <property type="entry name" value="Leucine-rich Repeat Variant"/>
    <property type="match status" value="1"/>
</dbReference>
<dbReference type="EMBL" id="LUGH01000358">
    <property type="protein sequence ID" value="OBZ85793.1"/>
    <property type="molecule type" value="Genomic_DNA"/>
</dbReference>
<dbReference type="AlphaFoldDB" id="A0A1C7N9I4"/>
<name>A0A1C7N9I4_9FUNG</name>
<reference evidence="1 2" key="1">
    <citation type="submission" date="2016-03" db="EMBL/GenBank/DDBJ databases">
        <title>Choanephora cucurbitarum.</title>
        <authorList>
            <person name="Min B."/>
            <person name="Park H."/>
            <person name="Park J.-H."/>
            <person name="Shin H.-D."/>
            <person name="Choi I.-G."/>
        </authorList>
    </citation>
    <scope>NUCLEOTIDE SEQUENCE [LARGE SCALE GENOMIC DNA]</scope>
    <source>
        <strain evidence="1 2">KUS-F28377</strain>
    </source>
</reference>
<comment type="caution">
    <text evidence="1">The sequence shown here is derived from an EMBL/GenBank/DDBJ whole genome shotgun (WGS) entry which is preliminary data.</text>
</comment>
<dbReference type="InterPro" id="IPR016024">
    <property type="entry name" value="ARM-type_fold"/>
</dbReference>
<accession>A0A1C7N9I4</accession>
<dbReference type="SUPFAM" id="SSF48371">
    <property type="entry name" value="ARM repeat"/>
    <property type="match status" value="1"/>
</dbReference>
<dbReference type="Proteomes" id="UP000093000">
    <property type="component" value="Unassembled WGS sequence"/>
</dbReference>
<dbReference type="InParanoid" id="A0A1C7N9I4"/>
<evidence type="ECO:0000313" key="1">
    <source>
        <dbReference type="EMBL" id="OBZ85793.1"/>
    </source>
</evidence>
<proteinExistence type="predicted"/>
<dbReference type="OrthoDB" id="951172at2759"/>
<keyword evidence="2" id="KW-1185">Reference proteome</keyword>
<sequence length="123" mass="13972">MRCLQLISTKLQHIEKIGPYEDVDSVKDSFIVSSLDLLLGVVQGLGSSVAPYVKKSTLFPLLTVCVHYNARYEVLQPTCTLISDFAKTCFTTLEFYIERIMLELIRQLESEDVAYTFARNNTI</sequence>
<protein>
    <submittedName>
        <fullName evidence="1">Uncharacterized protein</fullName>
    </submittedName>
</protein>
<evidence type="ECO:0000313" key="2">
    <source>
        <dbReference type="Proteomes" id="UP000093000"/>
    </source>
</evidence>
<organism evidence="1 2">
    <name type="scientific">Choanephora cucurbitarum</name>
    <dbReference type="NCBI Taxonomy" id="101091"/>
    <lineage>
        <taxon>Eukaryota</taxon>
        <taxon>Fungi</taxon>
        <taxon>Fungi incertae sedis</taxon>
        <taxon>Mucoromycota</taxon>
        <taxon>Mucoromycotina</taxon>
        <taxon>Mucoromycetes</taxon>
        <taxon>Mucorales</taxon>
        <taxon>Mucorineae</taxon>
        <taxon>Choanephoraceae</taxon>
        <taxon>Choanephoroideae</taxon>
        <taxon>Choanephora</taxon>
    </lineage>
</organism>
<dbReference type="InterPro" id="IPR011989">
    <property type="entry name" value="ARM-like"/>
</dbReference>
<dbReference type="STRING" id="101091.A0A1C7N9I4"/>
<gene>
    <name evidence="1" type="ORF">A0J61_06151</name>
</gene>